<dbReference type="AlphaFoldDB" id="A0A2H0LLY6"/>
<comment type="caution">
    <text evidence="1">The sequence shown here is derived from an EMBL/GenBank/DDBJ whole genome shotgun (WGS) entry which is preliminary data.</text>
</comment>
<sequence length="116" mass="13062">MFLEVQENPNSKAHPLMVFEDLDQPKTVFSILIEREGKEVWADVVGVHEEGIFKPARVQKVADSGAGAALLVYGGLWGIRFRLKSGLKPWNLKESTQWGMPYFVCADEEGICCDEY</sequence>
<evidence type="ECO:0000313" key="2">
    <source>
        <dbReference type="Proteomes" id="UP000230859"/>
    </source>
</evidence>
<evidence type="ECO:0000313" key="1">
    <source>
        <dbReference type="EMBL" id="PIQ85376.1"/>
    </source>
</evidence>
<gene>
    <name evidence="1" type="ORF">COV74_09255</name>
</gene>
<dbReference type="EMBL" id="PCVY01000068">
    <property type="protein sequence ID" value="PIQ85376.1"/>
    <property type="molecule type" value="Genomic_DNA"/>
</dbReference>
<protein>
    <submittedName>
        <fullName evidence="1">Uncharacterized protein</fullName>
    </submittedName>
</protein>
<name>A0A2H0LLY6_9BACT</name>
<reference evidence="1 2" key="1">
    <citation type="submission" date="2017-09" db="EMBL/GenBank/DDBJ databases">
        <title>Depth-based differentiation of microbial function through sediment-hosted aquifers and enrichment of novel symbionts in the deep terrestrial subsurface.</title>
        <authorList>
            <person name="Probst A.J."/>
            <person name="Ladd B."/>
            <person name="Jarett J.K."/>
            <person name="Geller-Mcgrath D.E."/>
            <person name="Sieber C.M."/>
            <person name="Emerson J.B."/>
            <person name="Anantharaman K."/>
            <person name="Thomas B.C."/>
            <person name="Malmstrom R."/>
            <person name="Stieglmeier M."/>
            <person name="Klingl A."/>
            <person name="Woyke T."/>
            <person name="Ryan C.M."/>
            <person name="Banfield J.F."/>
        </authorList>
    </citation>
    <scope>NUCLEOTIDE SEQUENCE [LARGE SCALE GENOMIC DNA]</scope>
    <source>
        <strain evidence="1">CG11_big_fil_rev_8_21_14_0_20_45_26</strain>
    </source>
</reference>
<accession>A0A2H0LLY6</accession>
<organism evidence="1 2">
    <name type="scientific">Candidatus Abzuiibacterium crystallinum</name>
    <dbReference type="NCBI Taxonomy" id="1974748"/>
    <lineage>
        <taxon>Bacteria</taxon>
        <taxon>Pseudomonadati</taxon>
        <taxon>Candidatus Omnitrophota</taxon>
        <taxon>Candidatus Abzuiibacterium</taxon>
    </lineage>
</organism>
<dbReference type="Proteomes" id="UP000230859">
    <property type="component" value="Unassembled WGS sequence"/>
</dbReference>
<proteinExistence type="predicted"/>